<dbReference type="AlphaFoldDB" id="A0A9P7SXN8"/>
<accession>A0A9P7SXN8</accession>
<evidence type="ECO:0000256" key="1">
    <source>
        <dbReference type="SAM" id="MobiDB-lite"/>
    </source>
</evidence>
<gene>
    <name evidence="2" type="ORF">E4U43_003300</name>
</gene>
<dbReference type="OrthoDB" id="4499262at2759"/>
<protein>
    <submittedName>
        <fullName evidence="2">Uncharacterized protein</fullName>
    </submittedName>
</protein>
<feature type="compositionally biased region" description="Pro residues" evidence="1">
    <location>
        <begin position="93"/>
        <end position="102"/>
    </location>
</feature>
<comment type="caution">
    <text evidence="2">The sequence shown here is derived from an EMBL/GenBank/DDBJ whole genome shotgun (WGS) entry which is preliminary data.</text>
</comment>
<proteinExistence type="predicted"/>
<reference evidence="2" key="1">
    <citation type="journal article" date="2020" name="bioRxiv">
        <title>Whole genome comparisons of ergot fungi reveals the divergence and evolution of species within the genus Claviceps are the result of varying mechanisms driving genome evolution and host range expansion.</title>
        <authorList>
            <person name="Wyka S.A."/>
            <person name="Mondo S.J."/>
            <person name="Liu M."/>
            <person name="Dettman J."/>
            <person name="Nalam V."/>
            <person name="Broders K.D."/>
        </authorList>
    </citation>
    <scope>NUCLEOTIDE SEQUENCE</scope>
    <source>
        <strain evidence="2">CCC 602</strain>
    </source>
</reference>
<keyword evidence="3" id="KW-1185">Reference proteome</keyword>
<dbReference type="Proteomes" id="UP000748025">
    <property type="component" value="Unassembled WGS sequence"/>
</dbReference>
<evidence type="ECO:0000313" key="3">
    <source>
        <dbReference type="Proteomes" id="UP000748025"/>
    </source>
</evidence>
<organism evidence="2 3">
    <name type="scientific">Claviceps pusilla</name>
    <dbReference type="NCBI Taxonomy" id="123648"/>
    <lineage>
        <taxon>Eukaryota</taxon>
        <taxon>Fungi</taxon>
        <taxon>Dikarya</taxon>
        <taxon>Ascomycota</taxon>
        <taxon>Pezizomycotina</taxon>
        <taxon>Sordariomycetes</taxon>
        <taxon>Hypocreomycetidae</taxon>
        <taxon>Hypocreales</taxon>
        <taxon>Clavicipitaceae</taxon>
        <taxon>Claviceps</taxon>
    </lineage>
</organism>
<sequence length="117" mass="12886">MPETSQHHHPHLRQQQQQEEVSASEADDGMPQSPRDHTVPVEIASAEAVSPVSQDRTYPDWTFLQPDSPEGVCELEGSPAYTTEQHLPLPSSLNPPPPPPLAVSPASDYPPDKKEMF</sequence>
<evidence type="ECO:0000313" key="2">
    <source>
        <dbReference type="EMBL" id="KAG5994170.1"/>
    </source>
</evidence>
<name>A0A9P7SXN8_9HYPO</name>
<feature type="region of interest" description="Disordered" evidence="1">
    <location>
        <begin position="1"/>
        <end position="117"/>
    </location>
</feature>
<dbReference type="EMBL" id="SRPW01002268">
    <property type="protein sequence ID" value="KAG5994170.1"/>
    <property type="molecule type" value="Genomic_DNA"/>
</dbReference>